<comment type="caution">
    <text evidence="2">The sequence shown here is derived from an EMBL/GenBank/DDBJ whole genome shotgun (WGS) entry which is preliminary data.</text>
</comment>
<accession>A0A4E0RD23</accession>
<feature type="chain" id="PRO_5020037606" description="15 kDa selenoprotein" evidence="1">
    <location>
        <begin position="22"/>
        <end position="96"/>
    </location>
</feature>
<keyword evidence="1" id="KW-0732">Signal</keyword>
<evidence type="ECO:0000256" key="1">
    <source>
        <dbReference type="SAM" id="SignalP"/>
    </source>
</evidence>
<protein>
    <recommendedName>
        <fullName evidence="4">15 kDa selenoprotein</fullName>
    </recommendedName>
</protein>
<evidence type="ECO:0000313" key="2">
    <source>
        <dbReference type="EMBL" id="THD25366.1"/>
    </source>
</evidence>
<proteinExistence type="predicted"/>
<sequence length="96" mass="10854">MRLGPRVLLCYHIFLLVNVYAVDRKTCQLSGFTNQLKCSSCRELSSFNLTKLTETCESCCKDDESANKIKPVRSVGCVQLIPRSISSSSRVYQQRT</sequence>
<name>A0A4E0RD23_FASHE</name>
<feature type="signal peptide" evidence="1">
    <location>
        <begin position="1"/>
        <end position="21"/>
    </location>
</feature>
<dbReference type="Proteomes" id="UP000230066">
    <property type="component" value="Unassembled WGS sequence"/>
</dbReference>
<organism evidence="2 3">
    <name type="scientific">Fasciola hepatica</name>
    <name type="common">Liver fluke</name>
    <dbReference type="NCBI Taxonomy" id="6192"/>
    <lineage>
        <taxon>Eukaryota</taxon>
        <taxon>Metazoa</taxon>
        <taxon>Spiralia</taxon>
        <taxon>Lophotrochozoa</taxon>
        <taxon>Platyhelminthes</taxon>
        <taxon>Trematoda</taxon>
        <taxon>Digenea</taxon>
        <taxon>Plagiorchiida</taxon>
        <taxon>Echinostomata</taxon>
        <taxon>Echinostomatoidea</taxon>
        <taxon>Fasciolidae</taxon>
        <taxon>Fasciola</taxon>
    </lineage>
</organism>
<dbReference type="AlphaFoldDB" id="A0A4E0RD23"/>
<evidence type="ECO:0000313" key="3">
    <source>
        <dbReference type="Proteomes" id="UP000230066"/>
    </source>
</evidence>
<keyword evidence="3" id="KW-1185">Reference proteome</keyword>
<reference evidence="2" key="1">
    <citation type="submission" date="2019-03" db="EMBL/GenBank/DDBJ databases">
        <title>Improved annotation for the trematode Fasciola hepatica.</title>
        <authorList>
            <person name="Choi Y.-J."/>
            <person name="Martin J."/>
            <person name="Mitreva M."/>
        </authorList>
    </citation>
    <scope>NUCLEOTIDE SEQUENCE [LARGE SCALE GENOMIC DNA]</scope>
</reference>
<gene>
    <name evidence="2" type="ORF">D915_003892</name>
</gene>
<dbReference type="EMBL" id="JXXN02001174">
    <property type="protein sequence ID" value="THD25366.1"/>
    <property type="molecule type" value="Genomic_DNA"/>
</dbReference>
<evidence type="ECO:0008006" key="4">
    <source>
        <dbReference type="Google" id="ProtNLM"/>
    </source>
</evidence>